<evidence type="ECO:0000259" key="7">
    <source>
        <dbReference type="Pfam" id="PF02687"/>
    </source>
</evidence>
<organism evidence="8">
    <name type="scientific">marine sediment metagenome</name>
    <dbReference type="NCBI Taxonomy" id="412755"/>
    <lineage>
        <taxon>unclassified sequences</taxon>
        <taxon>metagenomes</taxon>
        <taxon>ecological metagenomes</taxon>
    </lineage>
</organism>
<evidence type="ECO:0000256" key="1">
    <source>
        <dbReference type="ARBA" id="ARBA00004651"/>
    </source>
</evidence>
<dbReference type="AlphaFoldDB" id="A0A0F9RU08"/>
<feature type="transmembrane region" description="Helical" evidence="6">
    <location>
        <begin position="46"/>
        <end position="69"/>
    </location>
</feature>
<accession>A0A0F9RU08</accession>
<dbReference type="EMBL" id="LAZR01000770">
    <property type="protein sequence ID" value="KKN58234.1"/>
    <property type="molecule type" value="Genomic_DNA"/>
</dbReference>
<sequence length="183" mass="20727">MWRKAILLSLREKKVFTIFTIIYTILIFLTSLFWDLALDGEMGASANYFLAIFFGTSLILSLLYAWILVSRKRRVWATFKCIGYTNKNIMVLISGMILFTTIIGFIIVIEVLFHYTAAITYLKSANFLSGISAISDMPEILIGLIPVIITSTLFIVVQLIAFTLAYRKVLKVRPIIALKKVGE</sequence>
<comment type="caution">
    <text evidence="8">The sequence shown here is derived from an EMBL/GenBank/DDBJ whole genome shotgun (WGS) entry which is preliminary data.</text>
</comment>
<dbReference type="GO" id="GO:0005886">
    <property type="term" value="C:plasma membrane"/>
    <property type="evidence" value="ECO:0007669"/>
    <property type="project" value="UniProtKB-SubCell"/>
</dbReference>
<keyword evidence="5 6" id="KW-0472">Membrane</keyword>
<evidence type="ECO:0000313" key="8">
    <source>
        <dbReference type="EMBL" id="KKN58234.1"/>
    </source>
</evidence>
<comment type="subcellular location">
    <subcellularLocation>
        <location evidence="1">Cell membrane</location>
        <topology evidence="1">Multi-pass membrane protein</topology>
    </subcellularLocation>
</comment>
<evidence type="ECO:0000256" key="6">
    <source>
        <dbReference type="SAM" id="Phobius"/>
    </source>
</evidence>
<feature type="transmembrane region" description="Helical" evidence="6">
    <location>
        <begin position="15"/>
        <end position="34"/>
    </location>
</feature>
<feature type="domain" description="ABC3 transporter permease C-terminal" evidence="7">
    <location>
        <begin position="49"/>
        <end position="172"/>
    </location>
</feature>
<keyword evidence="3 6" id="KW-0812">Transmembrane</keyword>
<feature type="transmembrane region" description="Helical" evidence="6">
    <location>
        <begin position="89"/>
        <end position="120"/>
    </location>
</feature>
<dbReference type="InterPro" id="IPR003838">
    <property type="entry name" value="ABC3_permease_C"/>
</dbReference>
<proteinExistence type="predicted"/>
<keyword evidence="4 6" id="KW-1133">Transmembrane helix</keyword>
<keyword evidence="2" id="KW-1003">Cell membrane</keyword>
<evidence type="ECO:0000256" key="5">
    <source>
        <dbReference type="ARBA" id="ARBA00023136"/>
    </source>
</evidence>
<feature type="transmembrane region" description="Helical" evidence="6">
    <location>
        <begin position="140"/>
        <end position="166"/>
    </location>
</feature>
<gene>
    <name evidence="8" type="ORF">LCGC14_0554230</name>
</gene>
<protein>
    <recommendedName>
        <fullName evidence="7">ABC3 transporter permease C-terminal domain-containing protein</fullName>
    </recommendedName>
</protein>
<evidence type="ECO:0000256" key="2">
    <source>
        <dbReference type="ARBA" id="ARBA00022475"/>
    </source>
</evidence>
<dbReference type="Pfam" id="PF02687">
    <property type="entry name" value="FtsX"/>
    <property type="match status" value="1"/>
</dbReference>
<evidence type="ECO:0000256" key="4">
    <source>
        <dbReference type="ARBA" id="ARBA00022989"/>
    </source>
</evidence>
<name>A0A0F9RU08_9ZZZZ</name>
<evidence type="ECO:0000256" key="3">
    <source>
        <dbReference type="ARBA" id="ARBA00022692"/>
    </source>
</evidence>
<reference evidence="8" key="1">
    <citation type="journal article" date="2015" name="Nature">
        <title>Complex archaea that bridge the gap between prokaryotes and eukaryotes.</title>
        <authorList>
            <person name="Spang A."/>
            <person name="Saw J.H."/>
            <person name="Jorgensen S.L."/>
            <person name="Zaremba-Niedzwiedzka K."/>
            <person name="Martijn J."/>
            <person name="Lind A.E."/>
            <person name="van Eijk R."/>
            <person name="Schleper C."/>
            <person name="Guy L."/>
            <person name="Ettema T.J."/>
        </authorList>
    </citation>
    <scope>NUCLEOTIDE SEQUENCE</scope>
</reference>